<evidence type="ECO:0000259" key="1">
    <source>
        <dbReference type="Pfam" id="PF12697"/>
    </source>
</evidence>
<protein>
    <submittedName>
        <fullName evidence="2">AB hydrolase-1 domain-containing protein</fullName>
    </submittedName>
</protein>
<dbReference type="PANTHER" id="PTHR37017:SF11">
    <property type="entry name" value="ESTERASE_LIPASE_THIOESTERASE DOMAIN-CONTAINING PROTEIN"/>
    <property type="match status" value="1"/>
</dbReference>
<sequence length="239" mass="25965">MQDPSSAMDSRTKPTFVFVPGVLHTPAHFQILVDSLHTKGYPAERISNPTVGALASTAPPGADAVNVRRVLEELVNDQQKDVVLVCHSYGGIPGSQSVVGLEGSARAKAGQKGGIIKVIFLTAIVPREGENLVETLSGAEIPAGEWMEMNPTIGTFNHNSKALVILYHDLSDNEAEHWVSKLEPMAPHFAIAPATNVCWDADVPKVYILCKTDRVFSFEQQQRMLERVQGDKKRGLGDV</sequence>
<feature type="domain" description="AB hydrolase-1" evidence="1">
    <location>
        <begin position="16"/>
        <end position="227"/>
    </location>
</feature>
<accession>A0A8H7D500</accession>
<evidence type="ECO:0000313" key="3">
    <source>
        <dbReference type="Proteomes" id="UP000620124"/>
    </source>
</evidence>
<evidence type="ECO:0000313" key="2">
    <source>
        <dbReference type="EMBL" id="KAF7361660.1"/>
    </source>
</evidence>
<dbReference type="InterPro" id="IPR029058">
    <property type="entry name" value="AB_hydrolase_fold"/>
</dbReference>
<dbReference type="AlphaFoldDB" id="A0A8H7D500"/>
<comment type="caution">
    <text evidence="2">The sequence shown here is derived from an EMBL/GenBank/DDBJ whole genome shotgun (WGS) entry which is preliminary data.</text>
</comment>
<organism evidence="2 3">
    <name type="scientific">Mycena venus</name>
    <dbReference type="NCBI Taxonomy" id="2733690"/>
    <lineage>
        <taxon>Eukaryota</taxon>
        <taxon>Fungi</taxon>
        <taxon>Dikarya</taxon>
        <taxon>Basidiomycota</taxon>
        <taxon>Agaricomycotina</taxon>
        <taxon>Agaricomycetes</taxon>
        <taxon>Agaricomycetidae</taxon>
        <taxon>Agaricales</taxon>
        <taxon>Marasmiineae</taxon>
        <taxon>Mycenaceae</taxon>
        <taxon>Mycena</taxon>
    </lineage>
</organism>
<reference evidence="2" key="1">
    <citation type="submission" date="2020-05" db="EMBL/GenBank/DDBJ databases">
        <title>Mycena genomes resolve the evolution of fungal bioluminescence.</title>
        <authorList>
            <person name="Tsai I.J."/>
        </authorList>
    </citation>
    <scope>NUCLEOTIDE SEQUENCE</scope>
    <source>
        <strain evidence="2">CCC161011</strain>
    </source>
</reference>
<proteinExistence type="predicted"/>
<dbReference type="PANTHER" id="PTHR37017">
    <property type="entry name" value="AB HYDROLASE-1 DOMAIN-CONTAINING PROTEIN-RELATED"/>
    <property type="match status" value="1"/>
</dbReference>
<dbReference type="SUPFAM" id="SSF53474">
    <property type="entry name" value="alpha/beta-Hydrolases"/>
    <property type="match status" value="1"/>
</dbReference>
<keyword evidence="2" id="KW-0378">Hydrolase</keyword>
<dbReference type="Proteomes" id="UP000620124">
    <property type="component" value="Unassembled WGS sequence"/>
</dbReference>
<dbReference type="Pfam" id="PF12697">
    <property type="entry name" value="Abhydrolase_6"/>
    <property type="match status" value="1"/>
</dbReference>
<dbReference type="GO" id="GO:0016787">
    <property type="term" value="F:hydrolase activity"/>
    <property type="evidence" value="ECO:0007669"/>
    <property type="project" value="UniProtKB-KW"/>
</dbReference>
<name>A0A8H7D500_9AGAR</name>
<dbReference type="Gene3D" id="3.40.50.1820">
    <property type="entry name" value="alpha/beta hydrolase"/>
    <property type="match status" value="1"/>
</dbReference>
<keyword evidence="3" id="KW-1185">Reference proteome</keyword>
<dbReference type="InterPro" id="IPR000073">
    <property type="entry name" value="AB_hydrolase_1"/>
</dbReference>
<gene>
    <name evidence="2" type="ORF">MVEN_00509400</name>
</gene>
<dbReference type="OrthoDB" id="1263307at2759"/>
<dbReference type="EMBL" id="JACAZI010000004">
    <property type="protein sequence ID" value="KAF7361660.1"/>
    <property type="molecule type" value="Genomic_DNA"/>
</dbReference>
<dbReference type="InterPro" id="IPR052897">
    <property type="entry name" value="Sec-Metab_Biosynth_Hydrolase"/>
</dbReference>